<feature type="region of interest" description="Disordered" evidence="2">
    <location>
        <begin position="760"/>
        <end position="797"/>
    </location>
</feature>
<keyword evidence="1" id="KW-0175">Coiled coil</keyword>
<proteinExistence type="predicted"/>
<dbReference type="PANTHER" id="PTHR11731:SF193">
    <property type="entry name" value="DIPEPTIDYL PEPTIDASE 9"/>
    <property type="match status" value="1"/>
</dbReference>
<protein>
    <recommendedName>
        <fullName evidence="8">Peptidase S9 prolyl oligopeptidase catalytic domain-containing protein</fullName>
    </recommendedName>
</protein>
<dbReference type="SUPFAM" id="SSF82171">
    <property type="entry name" value="DPP6 N-terminal domain-like"/>
    <property type="match status" value="1"/>
</dbReference>
<feature type="chain" id="PRO_5026650473" description="Peptidase S9 prolyl oligopeptidase catalytic domain-containing protein" evidence="3">
    <location>
        <begin position="22"/>
        <end position="963"/>
    </location>
</feature>
<evidence type="ECO:0000256" key="2">
    <source>
        <dbReference type="SAM" id="MobiDB-lite"/>
    </source>
</evidence>
<dbReference type="Proteomes" id="UP000464178">
    <property type="component" value="Chromosome"/>
</dbReference>
<feature type="compositionally biased region" description="Low complexity" evidence="2">
    <location>
        <begin position="761"/>
        <end position="776"/>
    </location>
</feature>
<dbReference type="Gene3D" id="2.140.10.30">
    <property type="entry name" value="Dipeptidylpeptidase IV, N-terminal domain"/>
    <property type="match status" value="1"/>
</dbReference>
<dbReference type="AlphaFoldDB" id="A0A6P2D936"/>
<dbReference type="InterPro" id="IPR001375">
    <property type="entry name" value="Peptidase_S9_cat"/>
</dbReference>
<feature type="region of interest" description="Disordered" evidence="2">
    <location>
        <begin position="272"/>
        <end position="291"/>
    </location>
</feature>
<dbReference type="SUPFAM" id="SSF53474">
    <property type="entry name" value="alpha/beta-Hydrolases"/>
    <property type="match status" value="1"/>
</dbReference>
<evidence type="ECO:0000313" key="6">
    <source>
        <dbReference type="EMBL" id="VTR96885.1"/>
    </source>
</evidence>
<dbReference type="EMBL" id="LR593886">
    <property type="protein sequence ID" value="VTR96885.1"/>
    <property type="molecule type" value="Genomic_DNA"/>
</dbReference>
<evidence type="ECO:0000313" key="7">
    <source>
        <dbReference type="Proteomes" id="UP000464178"/>
    </source>
</evidence>
<accession>A0A6P2D936</accession>
<dbReference type="Pfam" id="PF00930">
    <property type="entry name" value="DPPIV_N"/>
    <property type="match status" value="1"/>
</dbReference>
<gene>
    <name evidence="6" type="ORF">SOIL9_09970</name>
</gene>
<feature type="region of interest" description="Disordered" evidence="2">
    <location>
        <begin position="507"/>
        <end position="539"/>
    </location>
</feature>
<dbReference type="KEGG" id="gms:SOIL9_09970"/>
<dbReference type="PANTHER" id="PTHR11731">
    <property type="entry name" value="PROTEASE FAMILY S9B,C DIPEPTIDYL-PEPTIDASE IV-RELATED"/>
    <property type="match status" value="1"/>
</dbReference>
<dbReference type="InterPro" id="IPR002469">
    <property type="entry name" value="Peptidase_S9B_N"/>
</dbReference>
<sequence>MTRCHAVVAIVVIALAPLVSAQERITGANYPLAQKFDRDFVTRNVQEASVAPQWIGKTDTFWYAARTATGNRYWRVDPTKKEKVPLFDHVVLAAALSEASKKPLDGDTLRLDRVVVAADGKKFTFAFGEGQYEYDLGANKLKATGKASAPGNGPLNAEAIERLRGQLGDERVNEMLRRLREGETEQKKDDMGGGTGGMGENQPKNPTDPASAYKNYSPDKKKYVFLLKYNLYLCDEGQPEDKATQLSTDGAEEYTFVGGFGGGGGGGGGFGKGNNTGKGGTTPTDRKTRPNVTWSPDSKAFYITRSDSRGVKDLYLVDSIADPRPKLEQYKYPMPGEELVRKTELYYCVADSKTLTRITPKWKDERYSDLRWGKSPGELRFIRRDRLRRNLEICAFDVLSSTCKCLVNEAFDAAYLDMQAPRYIEETDEFVWWSERSGWGHFYRYGRDGTFKNALTSGAWRASRIVEVDAKAGFVYIIGNGREPGENLYYTHLYRVKLDGTGLTCLDPSEEPTAASAGSTTVEGSEKPPLSGFNQSSSLSPSKKFVVTNSTRVDRAPFATLRDDAGKVLMVLETTDLSALKKAGWQMPETFTVKAADGVTDLYGNMWKPFDFDPKKKYPIIAHVYPGPQTEGVVYRFSAHSQTMQLAQLGFIVIQVGHRGGSPERSKAYHSFGYFNLRDYGLVDKKAALEALAARHSFIDIERVGIYGHSGGGFMSAAAVLQKPYNDFFKAAVASAGNHDNNIYNDNWSETYHGLKEVPVSDGKGTSATTTATDANTGGGKGFGKGTGGRKKGPTPEEALEAELEDLLDSFDPRNEDSVADLERKLAELNAKLAALKNSAAQVQQAPPPRPAGAALPAVTLPAMRFDIHIPTNAELAANLKGHLLLVHGEIDNNVHPANTMRLVDALIKANKRFDMLMIPGARHAFGNAQPYFTQRMWDFFAENLLNDRQTGADINIKDVKRK</sequence>
<dbReference type="Gene3D" id="3.40.50.1820">
    <property type="entry name" value="alpha/beta hydrolase"/>
    <property type="match status" value="2"/>
</dbReference>
<feature type="compositionally biased region" description="Gly residues" evidence="2">
    <location>
        <begin position="777"/>
        <end position="787"/>
    </location>
</feature>
<evidence type="ECO:0000259" key="4">
    <source>
        <dbReference type="Pfam" id="PF00326"/>
    </source>
</evidence>
<evidence type="ECO:0000256" key="1">
    <source>
        <dbReference type="SAM" id="Coils"/>
    </source>
</evidence>
<dbReference type="InterPro" id="IPR029058">
    <property type="entry name" value="AB_hydrolase_fold"/>
</dbReference>
<organism evidence="6 7">
    <name type="scientific">Gemmata massiliana</name>
    <dbReference type="NCBI Taxonomy" id="1210884"/>
    <lineage>
        <taxon>Bacteria</taxon>
        <taxon>Pseudomonadati</taxon>
        <taxon>Planctomycetota</taxon>
        <taxon>Planctomycetia</taxon>
        <taxon>Gemmatales</taxon>
        <taxon>Gemmataceae</taxon>
        <taxon>Gemmata</taxon>
    </lineage>
</organism>
<evidence type="ECO:0000256" key="3">
    <source>
        <dbReference type="SAM" id="SignalP"/>
    </source>
</evidence>
<feature type="signal peptide" evidence="3">
    <location>
        <begin position="1"/>
        <end position="21"/>
    </location>
</feature>
<keyword evidence="7" id="KW-1185">Reference proteome</keyword>
<evidence type="ECO:0008006" key="8">
    <source>
        <dbReference type="Google" id="ProtNLM"/>
    </source>
</evidence>
<dbReference type="RefSeq" id="WP_162670957.1">
    <property type="nucleotide sequence ID" value="NZ_LR593886.1"/>
</dbReference>
<feature type="domain" description="Peptidase S9 prolyl oligopeptidase catalytic" evidence="4">
    <location>
        <begin position="642"/>
        <end position="754"/>
    </location>
</feature>
<feature type="domain" description="Peptidase S9 prolyl oligopeptidase catalytic" evidence="4">
    <location>
        <begin position="877"/>
        <end position="945"/>
    </location>
</feature>
<keyword evidence="3" id="KW-0732">Signal</keyword>
<reference evidence="6 7" key="1">
    <citation type="submission" date="2019-05" db="EMBL/GenBank/DDBJ databases">
        <authorList>
            <consortium name="Science for Life Laboratories"/>
        </authorList>
    </citation>
    <scope>NUCLEOTIDE SEQUENCE [LARGE SCALE GENOMIC DNA]</scope>
    <source>
        <strain evidence="6">Soil9</strain>
    </source>
</reference>
<evidence type="ECO:0000259" key="5">
    <source>
        <dbReference type="Pfam" id="PF00930"/>
    </source>
</evidence>
<dbReference type="GO" id="GO:0008236">
    <property type="term" value="F:serine-type peptidase activity"/>
    <property type="evidence" value="ECO:0007669"/>
    <property type="project" value="InterPro"/>
</dbReference>
<feature type="region of interest" description="Disordered" evidence="2">
    <location>
        <begin position="179"/>
        <end position="214"/>
    </location>
</feature>
<feature type="compositionally biased region" description="Basic and acidic residues" evidence="2">
    <location>
        <begin position="179"/>
        <end position="191"/>
    </location>
</feature>
<dbReference type="GO" id="GO:0006508">
    <property type="term" value="P:proteolysis"/>
    <property type="evidence" value="ECO:0007669"/>
    <property type="project" value="InterPro"/>
</dbReference>
<dbReference type="InterPro" id="IPR050278">
    <property type="entry name" value="Serine_Prot_S9B/DPPIV"/>
</dbReference>
<feature type="domain" description="Dipeptidylpeptidase IV N-terminal" evidence="5">
    <location>
        <begin position="292"/>
        <end position="514"/>
    </location>
</feature>
<name>A0A6P2D936_9BACT</name>
<feature type="coiled-coil region" evidence="1">
    <location>
        <begin position="819"/>
        <end position="846"/>
    </location>
</feature>
<dbReference type="Pfam" id="PF00326">
    <property type="entry name" value="Peptidase_S9"/>
    <property type="match status" value="2"/>
</dbReference>